<feature type="binding site" evidence="5">
    <location>
        <begin position="249"/>
        <end position="251"/>
    </location>
    <ligand>
        <name>Mo-molybdopterin</name>
        <dbReference type="ChEBI" id="CHEBI:71302"/>
    </ligand>
</feature>
<dbReference type="Pfam" id="PF00174">
    <property type="entry name" value="Oxidored_molyb"/>
    <property type="match status" value="1"/>
</dbReference>
<comment type="subunit">
    <text evidence="5">Heterodimer of a catalytic subunit (MsrP) and a heme-binding subunit (MsrQ).</text>
</comment>
<feature type="binding site" evidence="5">
    <location>
        <position position="88"/>
    </location>
    <ligand>
        <name>Mo-molybdopterin</name>
        <dbReference type="ChEBI" id="CHEBI:71302"/>
    </ligand>
</feature>
<reference evidence="7 8" key="1">
    <citation type="submission" date="2014-05" db="EMBL/GenBank/DDBJ databases">
        <title>ATOL: Assembling a taxonomically balanced genome-scale reconstruction of the evolutionary history of the Enterobacteriaceae.</title>
        <authorList>
            <person name="Plunkett G.III."/>
            <person name="Neeno-Eckwall E.C."/>
            <person name="Glasner J.D."/>
            <person name="Perna N.T."/>
        </authorList>
    </citation>
    <scope>NUCLEOTIDE SEQUENCE [LARGE SCALE GENOMIC DNA]</scope>
    <source>
        <strain evidence="7 8">ATCC 33320</strain>
    </source>
</reference>
<dbReference type="GO" id="GO:0016672">
    <property type="term" value="F:oxidoreductase activity, acting on a sulfur group of donors, quinone or similar compound as acceptor"/>
    <property type="evidence" value="ECO:0007669"/>
    <property type="project" value="UniProtKB-UniRule"/>
</dbReference>
<evidence type="ECO:0000313" key="7">
    <source>
        <dbReference type="EMBL" id="KFC77753.1"/>
    </source>
</evidence>
<dbReference type="STRING" id="1006004.GBAG_3726"/>
<feature type="binding site" evidence="5">
    <location>
        <position position="181"/>
    </location>
    <ligand>
        <name>Mo-molybdopterin</name>
        <dbReference type="ChEBI" id="CHEBI:71302"/>
    </ligand>
</feature>
<keyword evidence="3 5" id="KW-0732">Signal</keyword>
<accession>A0A085G208</accession>
<dbReference type="OrthoDB" id="9795587at2"/>
<evidence type="ECO:0000256" key="4">
    <source>
        <dbReference type="ARBA" id="ARBA00023002"/>
    </source>
</evidence>
<comment type="catalytic activity">
    <reaction evidence="5">
        <text>L-methionyl-[protein] + a quinone + H2O = L-methionyl-(R)-S-oxide-[protein] + a quinol</text>
        <dbReference type="Rhea" id="RHEA:51296"/>
        <dbReference type="Rhea" id="RHEA-COMP:12313"/>
        <dbReference type="Rhea" id="RHEA-COMP:12314"/>
        <dbReference type="ChEBI" id="CHEBI:15377"/>
        <dbReference type="ChEBI" id="CHEBI:16044"/>
        <dbReference type="ChEBI" id="CHEBI:24646"/>
        <dbReference type="ChEBI" id="CHEBI:45764"/>
        <dbReference type="ChEBI" id="CHEBI:132124"/>
    </reaction>
</comment>
<comment type="cofactor">
    <cofactor evidence="5">
        <name>Mo-molybdopterin</name>
        <dbReference type="ChEBI" id="CHEBI:71302"/>
    </cofactor>
    <text evidence="5">Binds 1 Mo-molybdopterin (Mo-MPT) cofactor per subunit.</text>
</comment>
<keyword evidence="4 5" id="KW-0560">Oxidoreductase</keyword>
<dbReference type="InterPro" id="IPR006311">
    <property type="entry name" value="TAT_signal"/>
</dbReference>
<evidence type="ECO:0000313" key="8">
    <source>
        <dbReference type="Proteomes" id="UP000028653"/>
    </source>
</evidence>
<feature type="binding site" evidence="5">
    <location>
        <position position="146"/>
    </location>
    <ligand>
        <name>Mo-molybdopterin</name>
        <dbReference type="ChEBI" id="CHEBI:71302"/>
    </ligand>
    <ligandPart>
        <name>Mo</name>
        <dbReference type="ChEBI" id="CHEBI:28685"/>
    </ligandPart>
</feature>
<dbReference type="GO" id="GO:0046872">
    <property type="term" value="F:metal ion binding"/>
    <property type="evidence" value="ECO:0007669"/>
    <property type="project" value="UniProtKB-KW"/>
</dbReference>
<keyword evidence="1 5" id="KW-0500">Molybdenum</keyword>
<dbReference type="AlphaFoldDB" id="A0A085G208"/>
<evidence type="ECO:0000256" key="2">
    <source>
        <dbReference type="ARBA" id="ARBA00022723"/>
    </source>
</evidence>
<gene>
    <name evidence="7" type="primary">yedY</name>
    <name evidence="5" type="synonym">msrP</name>
    <name evidence="7" type="ORF">GBAG_3726</name>
</gene>
<dbReference type="SUPFAM" id="SSF56524">
    <property type="entry name" value="Oxidoreductase molybdopterin-binding domain"/>
    <property type="match status" value="1"/>
</dbReference>
<feature type="binding site" evidence="5">
    <location>
        <position position="238"/>
    </location>
    <ligand>
        <name>Mo-molybdopterin</name>
        <dbReference type="ChEBI" id="CHEBI:71302"/>
    </ligand>
</feature>
<dbReference type="InterPro" id="IPR022867">
    <property type="entry name" value="MsrP"/>
</dbReference>
<dbReference type="EC" id="1.8.5.-" evidence="5"/>
<evidence type="ECO:0000256" key="1">
    <source>
        <dbReference type="ARBA" id="ARBA00022505"/>
    </source>
</evidence>
<comment type="similarity">
    <text evidence="5">Belongs to the MsrP family.</text>
</comment>
<dbReference type="PANTHER" id="PTHR43032:SF3">
    <property type="entry name" value="PROTEIN-METHIONINE-SULFOXIDE REDUCTASE CATALYTIC SUBUNIT MSRP"/>
    <property type="match status" value="1"/>
</dbReference>
<evidence type="ECO:0000256" key="5">
    <source>
        <dbReference type="HAMAP-Rule" id="MF_01206"/>
    </source>
</evidence>
<evidence type="ECO:0000259" key="6">
    <source>
        <dbReference type="Pfam" id="PF00174"/>
    </source>
</evidence>
<dbReference type="GO" id="GO:0043546">
    <property type="term" value="F:molybdopterin cofactor binding"/>
    <property type="evidence" value="ECO:0007669"/>
    <property type="project" value="UniProtKB-UniRule"/>
</dbReference>
<dbReference type="InterPro" id="IPR000572">
    <property type="entry name" value="OxRdtase_Mopterin-bd_dom"/>
</dbReference>
<protein>
    <recommendedName>
        <fullName evidence="5">Protein-methionine-sulfoxide reductase catalytic subunit MsrP</fullName>
        <ecNumber evidence="5">1.8.5.-</ecNumber>
    </recommendedName>
</protein>
<name>A0A085G208_9ENTR</name>
<dbReference type="PROSITE" id="PS51318">
    <property type="entry name" value="TAT"/>
    <property type="match status" value="1"/>
</dbReference>
<keyword evidence="2 5" id="KW-0479">Metal-binding</keyword>
<dbReference type="GO" id="GO:0030091">
    <property type="term" value="P:protein repair"/>
    <property type="evidence" value="ECO:0007669"/>
    <property type="project" value="UniProtKB-UniRule"/>
</dbReference>
<comment type="catalytic activity">
    <reaction evidence="5">
        <text>L-methionyl-[protein] + a quinone + H2O = L-methionyl-(S)-S-oxide-[protein] + a quinol</text>
        <dbReference type="Rhea" id="RHEA:51292"/>
        <dbReference type="Rhea" id="RHEA-COMP:12313"/>
        <dbReference type="Rhea" id="RHEA-COMP:12315"/>
        <dbReference type="ChEBI" id="CHEBI:15377"/>
        <dbReference type="ChEBI" id="CHEBI:16044"/>
        <dbReference type="ChEBI" id="CHEBI:24646"/>
        <dbReference type="ChEBI" id="CHEBI:44120"/>
        <dbReference type="ChEBI" id="CHEBI:132124"/>
    </reaction>
</comment>
<dbReference type="HAMAP" id="MF_01206">
    <property type="entry name" value="MsrP"/>
    <property type="match status" value="1"/>
</dbReference>
<feature type="binding site" evidence="5">
    <location>
        <begin position="91"/>
        <end position="92"/>
    </location>
    <ligand>
        <name>Mo-molybdopterin</name>
        <dbReference type="ChEBI" id="CHEBI:71302"/>
    </ligand>
</feature>
<comment type="caution">
    <text evidence="7">The sequence shown here is derived from an EMBL/GenBank/DDBJ whole genome shotgun (WGS) entry which is preliminary data.</text>
</comment>
<dbReference type="eggNOG" id="COG2041">
    <property type="taxonomic scope" value="Bacteria"/>
</dbReference>
<dbReference type="InterPro" id="IPR036374">
    <property type="entry name" value="OxRdtase_Mopterin-bd_sf"/>
</dbReference>
<dbReference type="RefSeq" id="WP_034498910.1">
    <property type="nucleotide sequence ID" value="NZ_JMPI01000063.1"/>
</dbReference>
<feature type="domain" description="Oxidoreductase molybdopterin-binding" evidence="6">
    <location>
        <begin position="108"/>
        <end position="267"/>
    </location>
</feature>
<proteinExistence type="inferred from homology"/>
<evidence type="ECO:0000256" key="3">
    <source>
        <dbReference type="ARBA" id="ARBA00022729"/>
    </source>
</evidence>
<sequence>MKKVTRFTEADVTAESVFMMKRRQVLKALGISAAALSIPQTTHADILSWFKGNDRPPAPSGKPLQFSQPEQWQSKLAMTPEDKVTGYNNFYEFGLDKADPAANAGSLKTDPWKITISGEVAKPQTLDLDDLYKKFPLEQRIYRMRCVEAWSMVVPWIGFPLSKLLAMVEPTSKAKYVAFETLYDPEQMPGQKDRFIGGGLKYPYVEGLRLDEAMNPLTLLTVGVYGKALPPQNGAPIRLTVPWKYGFKGIKSIVSIKLVSELPPTTWNMAAPNEYGFYANVNPNVEHPRWSQASERFIGSGGVLDVKRQPTLLFNGYADQVASLYRGLNLKENF</sequence>
<organism evidence="7 8">
    <name type="scientific">Buttiauxella agrestis ATCC 33320</name>
    <dbReference type="NCBI Taxonomy" id="1006004"/>
    <lineage>
        <taxon>Bacteria</taxon>
        <taxon>Pseudomonadati</taxon>
        <taxon>Pseudomonadota</taxon>
        <taxon>Gammaproteobacteria</taxon>
        <taxon>Enterobacterales</taxon>
        <taxon>Enterobacteriaceae</taxon>
        <taxon>Buttiauxella</taxon>
    </lineage>
</organism>
<dbReference type="NCBIfam" id="NF003767">
    <property type="entry name" value="PRK05363.1"/>
    <property type="match status" value="1"/>
</dbReference>
<dbReference type="Gene3D" id="3.90.420.10">
    <property type="entry name" value="Oxidoreductase, molybdopterin-binding domain"/>
    <property type="match status" value="1"/>
</dbReference>
<comment type="PTM">
    <text evidence="5">Predicted to be exported by the Tat system. The position of the signal peptide cleavage has not been experimentally proven.</text>
</comment>
<dbReference type="Proteomes" id="UP000028653">
    <property type="component" value="Unassembled WGS sequence"/>
</dbReference>
<dbReference type="CDD" id="cd02107">
    <property type="entry name" value="YedY_like_Moco"/>
    <property type="match status" value="1"/>
</dbReference>
<dbReference type="EMBL" id="JMPI01000063">
    <property type="protein sequence ID" value="KFC77753.1"/>
    <property type="molecule type" value="Genomic_DNA"/>
</dbReference>
<keyword evidence="8" id="KW-1185">Reference proteome</keyword>
<feature type="binding site" evidence="5">
    <location>
        <position position="233"/>
    </location>
    <ligand>
        <name>Mo-molybdopterin</name>
        <dbReference type="ChEBI" id="CHEBI:71302"/>
    </ligand>
</feature>
<comment type="function">
    <text evidence="5">Part of the MsrPQ system that repairs oxidized periplasmic proteins containing methionine sulfoxide residues (Met-O), using respiratory chain electrons. Thus protects these proteins from oxidative-stress damage caused by reactive species of oxygen and chlorine generated by the host defense mechanisms. MsrPQ is essential for the maintenance of envelope integrity under bleach stress, rescuing a wide series of structurally unrelated periplasmic proteins from methionine oxidation. The catalytic subunit MsrP is non-stereospecific, being able to reduce both (R-) and (S-) diastereoisomers of methionine sulfoxide.</text>
</comment>
<dbReference type="PANTHER" id="PTHR43032">
    <property type="entry name" value="PROTEIN-METHIONINE-SULFOXIDE REDUCTASE"/>
    <property type="match status" value="1"/>
</dbReference>